<comment type="caution">
    <text evidence="2">The sequence shown here is derived from an EMBL/GenBank/DDBJ whole genome shotgun (WGS) entry which is preliminary data.</text>
</comment>
<protein>
    <submittedName>
        <fullName evidence="2">Uncharacterized protein</fullName>
    </submittedName>
</protein>
<sequence length="1135" mass="125113">MLDPVLSLLWQASNGPAIIPGHKCCQGVLSGFLPSPTKLDVVRGEVSFGEISLKFVEEAISGDGGESTAFVRLVEAKCPVIEDILAPPTGLLRYYAYDYSFPSAIDATEYGNTGAALFLVCPLCGNPEDACTPRSACSCRSVLSVPLPSFRVFPADIRRVQHGSESDEEEYIQSRLLDPRLSEGSGMYEIRINGKSDDALKKALELLYAAVPAPSWAHKSADLSTMTANEYLILTLCLHIRGGDSLVSTHPSTTFGSVERAQWMGDYHVKSKDTAGRRPSQLIVEVCHFGSLHRHPAFEDYRARKGPQNVTATPLSKLRSPSKLEVPVPEENALMNVKNSYDLALGTRPDVNFLKMTSDFKVKAGEAEVAFGMDEDKILVLEDVKCPRWSRPTPRKLVSVHHGTRIFPAIFDDAEIFMRKRVYSVGVLVSAVKTGSVLEAVKEGTTAYLFNNPVYGSEFGSLSAGSSSRENPKKIKVRPWSQLPSAARLQVTSKGFVEAGSIGLEFDREVPIWNGDSHHFLRLRSATCPPLQHLMSPLDEGSEWSVAGARPEDIMAVVFPVAKLENEDQVHGKKQRHDGESERTSGVGGMYEIRVNGKSHDALRDAIKLLYTVLPEPSWARMTAALSSRVTANEYLALATCFHIRGGNSLLRTPLPASSHPVDREKWMNFFNVRDVGGRGNKFSHLLVEGYTYSPPRGSHEGGSTAMSGHSDILREAIGHRPPSNSLKVRRKRWSRTIFTAEGELEFDLNQYGLLVLKDASCPRLNRPTPRKLSTRLALSLFPAIFDDQATFAHGSASLPGILVSAGLTGDVQSALQTLLTIVRKPLLDVNYTGNANTAGNEFLLAALCSNLIANSPPVLEKEKPLDNPASSSSSSRSSMNTITQVVDDSTITTWGYRSIEATFPYMAAQRKDIPDVTSLSVRHNIVYDPRSRFWIQFGTTLEADGNEFLILRSALCPFRNELAYGVSNLILTEVKRAVDYNAQAFPLSFPEASQTAREKGGVEKFLFHTRQNRDLIEDSIKSLYVLMGGLPWKDTENRAEYSANGHFVHVMCVHLRGYTHSIPYREDTGMPAGAVKKKAGLDPGKSVFGIFAKKRTEEDKPEPLSGWIEEFKVVEPPSATEFDSWPPQEYLMLR</sequence>
<evidence type="ECO:0000313" key="3">
    <source>
        <dbReference type="Proteomes" id="UP000572268"/>
    </source>
</evidence>
<evidence type="ECO:0000256" key="1">
    <source>
        <dbReference type="SAM" id="MobiDB-lite"/>
    </source>
</evidence>
<proteinExistence type="predicted"/>
<gene>
    <name evidence="2" type="ORF">FOL46_007035</name>
</gene>
<accession>A0A7J6LG67</accession>
<reference evidence="2 3" key="1">
    <citation type="submission" date="2020-04" db="EMBL/GenBank/DDBJ databases">
        <title>Perkinsus olseni comparative genomics.</title>
        <authorList>
            <person name="Bogema D.R."/>
        </authorList>
    </citation>
    <scope>NUCLEOTIDE SEQUENCE [LARGE SCALE GENOMIC DNA]</scope>
    <source>
        <strain evidence="2">ATCC PRA-31</strain>
    </source>
</reference>
<evidence type="ECO:0000313" key="2">
    <source>
        <dbReference type="EMBL" id="KAF4658277.1"/>
    </source>
</evidence>
<dbReference type="AlphaFoldDB" id="A0A7J6LG67"/>
<feature type="non-terminal residue" evidence="2">
    <location>
        <position position="1"/>
    </location>
</feature>
<dbReference type="Proteomes" id="UP000572268">
    <property type="component" value="Unassembled WGS sequence"/>
</dbReference>
<name>A0A7J6LG67_PEROL</name>
<organism evidence="2 3">
    <name type="scientific">Perkinsus olseni</name>
    <name type="common">Perkinsus atlanticus</name>
    <dbReference type="NCBI Taxonomy" id="32597"/>
    <lineage>
        <taxon>Eukaryota</taxon>
        <taxon>Sar</taxon>
        <taxon>Alveolata</taxon>
        <taxon>Perkinsozoa</taxon>
        <taxon>Perkinsea</taxon>
        <taxon>Perkinsida</taxon>
        <taxon>Perkinsidae</taxon>
        <taxon>Perkinsus</taxon>
    </lineage>
</organism>
<feature type="region of interest" description="Disordered" evidence="1">
    <location>
        <begin position="860"/>
        <end position="881"/>
    </location>
</feature>
<dbReference type="EMBL" id="JABANN010000481">
    <property type="protein sequence ID" value="KAF4658277.1"/>
    <property type="molecule type" value="Genomic_DNA"/>
</dbReference>